<reference evidence="2 3" key="1">
    <citation type="submission" date="2009-01" db="EMBL/GenBank/DDBJ databases">
        <title>Complete sequence of chromosome of Methylobacterium nodulans ORS 2060.</title>
        <authorList>
            <consortium name="US DOE Joint Genome Institute"/>
            <person name="Lucas S."/>
            <person name="Copeland A."/>
            <person name="Lapidus A."/>
            <person name="Glavina del Rio T."/>
            <person name="Dalin E."/>
            <person name="Tice H."/>
            <person name="Bruce D."/>
            <person name="Goodwin L."/>
            <person name="Pitluck S."/>
            <person name="Sims D."/>
            <person name="Brettin T."/>
            <person name="Detter J.C."/>
            <person name="Han C."/>
            <person name="Larimer F."/>
            <person name="Land M."/>
            <person name="Hauser L."/>
            <person name="Kyrpides N."/>
            <person name="Ivanova N."/>
            <person name="Marx C.J."/>
            <person name="Richardson P."/>
        </authorList>
    </citation>
    <scope>NUCLEOTIDE SEQUENCE [LARGE SCALE GENOMIC DNA]</scope>
    <source>
        <strain evidence="3">LMG 21967 / CNCM I-2342 / ORS 2060</strain>
    </source>
</reference>
<dbReference type="RefSeq" id="WP_015931524.1">
    <property type="nucleotide sequence ID" value="NC_011894.1"/>
</dbReference>
<dbReference type="OrthoDB" id="8005832at2"/>
<name>B8IIM7_METNO</name>
<dbReference type="STRING" id="460265.Mnod_5058"/>
<sequence length="73" mass="7691">MKTVKILETFEGWPGKTPVRYVAGQEVAVSNEFADLIVGKGHAQEVTSARAAPESEKPADAAPRTPAAKDTPA</sequence>
<dbReference type="Proteomes" id="UP000008207">
    <property type="component" value="Chromosome"/>
</dbReference>
<gene>
    <name evidence="2" type="ordered locus">Mnod_5058</name>
</gene>
<accession>B8IIM7</accession>
<evidence type="ECO:0000313" key="2">
    <source>
        <dbReference type="EMBL" id="ACL59904.1"/>
    </source>
</evidence>
<feature type="region of interest" description="Disordered" evidence="1">
    <location>
        <begin position="42"/>
        <end position="73"/>
    </location>
</feature>
<keyword evidence="3" id="KW-1185">Reference proteome</keyword>
<evidence type="ECO:0000256" key="1">
    <source>
        <dbReference type="SAM" id="MobiDB-lite"/>
    </source>
</evidence>
<evidence type="ECO:0000313" key="3">
    <source>
        <dbReference type="Proteomes" id="UP000008207"/>
    </source>
</evidence>
<dbReference type="EMBL" id="CP001349">
    <property type="protein sequence ID" value="ACL59904.1"/>
    <property type="molecule type" value="Genomic_DNA"/>
</dbReference>
<organism evidence="2 3">
    <name type="scientific">Methylobacterium nodulans (strain LMG 21967 / CNCM I-2342 / ORS 2060)</name>
    <dbReference type="NCBI Taxonomy" id="460265"/>
    <lineage>
        <taxon>Bacteria</taxon>
        <taxon>Pseudomonadati</taxon>
        <taxon>Pseudomonadota</taxon>
        <taxon>Alphaproteobacteria</taxon>
        <taxon>Hyphomicrobiales</taxon>
        <taxon>Methylobacteriaceae</taxon>
        <taxon>Methylobacterium</taxon>
    </lineage>
</organism>
<protein>
    <submittedName>
        <fullName evidence="2">Uncharacterized protein</fullName>
    </submittedName>
</protein>
<dbReference type="AlphaFoldDB" id="B8IIM7"/>
<proteinExistence type="predicted"/>
<dbReference type="KEGG" id="mno:Mnod_5058"/>
<dbReference type="HOGENOM" id="CLU_185212_0_0_5"/>